<dbReference type="Pfam" id="PF00067">
    <property type="entry name" value="p450"/>
    <property type="match status" value="1"/>
</dbReference>
<dbReference type="GO" id="GO:0005506">
    <property type="term" value="F:iron ion binding"/>
    <property type="evidence" value="ECO:0007669"/>
    <property type="project" value="InterPro"/>
</dbReference>
<gene>
    <name evidence="12" type="ORF">JVT61DRAFT_15489</name>
</gene>
<evidence type="ECO:0000256" key="11">
    <source>
        <dbReference type="ARBA" id="ARBA00023136"/>
    </source>
</evidence>
<keyword evidence="11" id="KW-0472">Membrane</keyword>
<name>A0A8I2YCF9_9AGAM</name>
<evidence type="ECO:0000256" key="1">
    <source>
        <dbReference type="ARBA" id="ARBA00001971"/>
    </source>
</evidence>
<keyword evidence="9" id="KW-0408">Iron</keyword>
<evidence type="ECO:0000256" key="5">
    <source>
        <dbReference type="ARBA" id="ARBA00022692"/>
    </source>
</evidence>
<keyword evidence="13" id="KW-1185">Reference proteome</keyword>
<dbReference type="InterPro" id="IPR036396">
    <property type="entry name" value="Cyt_P450_sf"/>
</dbReference>
<evidence type="ECO:0000256" key="9">
    <source>
        <dbReference type="ARBA" id="ARBA00023004"/>
    </source>
</evidence>
<dbReference type="Gene3D" id="1.10.630.10">
    <property type="entry name" value="Cytochrome P450"/>
    <property type="match status" value="1"/>
</dbReference>
<sequence length="130" mass="14840">MQHPSSSNVYLQNPQTTATLVMFTLVMVGNQHVWKHTQAEIDAIMGMERLPEFDDRLSLPYIDAIIREVARWRPVFPLGACQMSVLYNVIQIILKVARTRLCEAIFTRVTTYPMVCPMLTCGLFVIQHSA</sequence>
<organism evidence="12 13">
    <name type="scientific">Boletus reticuloceps</name>
    <dbReference type="NCBI Taxonomy" id="495285"/>
    <lineage>
        <taxon>Eukaryota</taxon>
        <taxon>Fungi</taxon>
        <taxon>Dikarya</taxon>
        <taxon>Basidiomycota</taxon>
        <taxon>Agaricomycotina</taxon>
        <taxon>Agaricomycetes</taxon>
        <taxon>Agaricomycetidae</taxon>
        <taxon>Boletales</taxon>
        <taxon>Boletineae</taxon>
        <taxon>Boletaceae</taxon>
        <taxon>Boletoideae</taxon>
        <taxon>Boletus</taxon>
    </lineage>
</organism>
<proteinExistence type="inferred from homology"/>
<evidence type="ECO:0000256" key="8">
    <source>
        <dbReference type="ARBA" id="ARBA00023002"/>
    </source>
</evidence>
<comment type="similarity">
    <text evidence="3">Belongs to the cytochrome P450 family.</text>
</comment>
<dbReference type="InterPro" id="IPR001128">
    <property type="entry name" value="Cyt_P450"/>
</dbReference>
<keyword evidence="4" id="KW-0349">Heme</keyword>
<dbReference type="InterPro" id="IPR050364">
    <property type="entry name" value="Cytochrome_P450_fung"/>
</dbReference>
<dbReference type="GO" id="GO:0016705">
    <property type="term" value="F:oxidoreductase activity, acting on paired donors, with incorporation or reduction of molecular oxygen"/>
    <property type="evidence" value="ECO:0007669"/>
    <property type="project" value="InterPro"/>
</dbReference>
<evidence type="ECO:0000256" key="10">
    <source>
        <dbReference type="ARBA" id="ARBA00023033"/>
    </source>
</evidence>
<comment type="cofactor">
    <cofactor evidence="1">
        <name>heme</name>
        <dbReference type="ChEBI" id="CHEBI:30413"/>
    </cofactor>
</comment>
<dbReference type="GO" id="GO:0004497">
    <property type="term" value="F:monooxygenase activity"/>
    <property type="evidence" value="ECO:0007669"/>
    <property type="project" value="UniProtKB-KW"/>
</dbReference>
<keyword evidence="6" id="KW-0479">Metal-binding</keyword>
<evidence type="ECO:0000313" key="12">
    <source>
        <dbReference type="EMBL" id="KAG6369307.1"/>
    </source>
</evidence>
<evidence type="ECO:0008006" key="14">
    <source>
        <dbReference type="Google" id="ProtNLM"/>
    </source>
</evidence>
<dbReference type="EMBL" id="JAGFBS010000091">
    <property type="protein sequence ID" value="KAG6369307.1"/>
    <property type="molecule type" value="Genomic_DNA"/>
</dbReference>
<dbReference type="Proteomes" id="UP000683000">
    <property type="component" value="Unassembled WGS sequence"/>
</dbReference>
<keyword evidence="5" id="KW-0812">Transmembrane</keyword>
<comment type="caution">
    <text evidence="12">The sequence shown here is derived from an EMBL/GenBank/DDBJ whole genome shotgun (WGS) entry which is preliminary data.</text>
</comment>
<protein>
    <recommendedName>
        <fullName evidence="14">Cytochrome P450</fullName>
    </recommendedName>
</protein>
<dbReference type="SUPFAM" id="SSF48264">
    <property type="entry name" value="Cytochrome P450"/>
    <property type="match status" value="1"/>
</dbReference>
<dbReference type="GO" id="GO:0020037">
    <property type="term" value="F:heme binding"/>
    <property type="evidence" value="ECO:0007669"/>
    <property type="project" value="InterPro"/>
</dbReference>
<evidence type="ECO:0000256" key="7">
    <source>
        <dbReference type="ARBA" id="ARBA00022989"/>
    </source>
</evidence>
<keyword evidence="8" id="KW-0560">Oxidoreductase</keyword>
<reference evidence="12" key="1">
    <citation type="submission" date="2021-03" db="EMBL/GenBank/DDBJ databases">
        <title>Evolutionary innovations through gain and loss of genes in the ectomycorrhizal Boletales.</title>
        <authorList>
            <person name="Wu G."/>
            <person name="Miyauchi S."/>
            <person name="Morin E."/>
            <person name="Yang Z.-L."/>
            <person name="Xu J."/>
            <person name="Martin F.M."/>
        </authorList>
    </citation>
    <scope>NUCLEOTIDE SEQUENCE</scope>
    <source>
        <strain evidence="12">BR01</strain>
    </source>
</reference>
<evidence type="ECO:0000313" key="13">
    <source>
        <dbReference type="Proteomes" id="UP000683000"/>
    </source>
</evidence>
<comment type="subcellular location">
    <subcellularLocation>
        <location evidence="2">Membrane</location>
        <topology evidence="2">Single-pass membrane protein</topology>
    </subcellularLocation>
</comment>
<keyword evidence="7" id="KW-1133">Transmembrane helix</keyword>
<evidence type="ECO:0000256" key="3">
    <source>
        <dbReference type="ARBA" id="ARBA00010617"/>
    </source>
</evidence>
<dbReference type="OrthoDB" id="2789670at2759"/>
<dbReference type="PANTHER" id="PTHR46300:SF2">
    <property type="entry name" value="CYTOCHROME P450 MONOOXYGENASE ALNH-RELATED"/>
    <property type="match status" value="1"/>
</dbReference>
<evidence type="ECO:0000256" key="2">
    <source>
        <dbReference type="ARBA" id="ARBA00004167"/>
    </source>
</evidence>
<dbReference type="PANTHER" id="PTHR46300">
    <property type="entry name" value="P450, PUTATIVE (EUROFUNG)-RELATED-RELATED"/>
    <property type="match status" value="1"/>
</dbReference>
<dbReference type="GO" id="GO:0016020">
    <property type="term" value="C:membrane"/>
    <property type="evidence" value="ECO:0007669"/>
    <property type="project" value="UniProtKB-SubCell"/>
</dbReference>
<evidence type="ECO:0000256" key="6">
    <source>
        <dbReference type="ARBA" id="ARBA00022723"/>
    </source>
</evidence>
<accession>A0A8I2YCF9</accession>
<keyword evidence="10" id="KW-0503">Monooxygenase</keyword>
<dbReference type="AlphaFoldDB" id="A0A8I2YCF9"/>
<evidence type="ECO:0000256" key="4">
    <source>
        <dbReference type="ARBA" id="ARBA00022617"/>
    </source>
</evidence>